<organism evidence="2 3">
    <name type="scientific">Dethiobacter alkaliphilus AHT 1</name>
    <dbReference type="NCBI Taxonomy" id="555088"/>
    <lineage>
        <taxon>Bacteria</taxon>
        <taxon>Bacillati</taxon>
        <taxon>Bacillota</taxon>
        <taxon>Dethiobacteria</taxon>
        <taxon>Dethiobacterales</taxon>
        <taxon>Dethiobacteraceae</taxon>
        <taxon>Dethiobacter</taxon>
    </lineage>
</organism>
<reference evidence="2 3" key="1">
    <citation type="submission" date="2009-02" db="EMBL/GenBank/DDBJ databases">
        <title>Sequencing of the draft genome and assembly of Dethiobacter alkaliphilus AHT 1.</title>
        <authorList>
            <consortium name="US DOE Joint Genome Institute (JGI-PGF)"/>
            <person name="Lucas S."/>
            <person name="Copeland A."/>
            <person name="Lapidus A."/>
            <person name="Glavina del Rio T."/>
            <person name="Dalin E."/>
            <person name="Tice H."/>
            <person name="Bruce D."/>
            <person name="Goodwin L."/>
            <person name="Pitluck S."/>
            <person name="Larimer F."/>
            <person name="Land M.L."/>
            <person name="Hauser L."/>
            <person name="Muyzer G."/>
        </authorList>
    </citation>
    <scope>NUCLEOTIDE SEQUENCE [LARGE SCALE GENOMIC DNA]</scope>
    <source>
        <strain evidence="2 3">AHT 1</strain>
    </source>
</reference>
<evidence type="ECO:0000259" key="1">
    <source>
        <dbReference type="Pfam" id="PF12849"/>
    </source>
</evidence>
<dbReference type="eggNOG" id="COG2998">
    <property type="taxonomic scope" value="Bacteria"/>
</dbReference>
<accession>C0GJ51</accession>
<feature type="domain" description="PBP" evidence="1">
    <location>
        <begin position="38"/>
        <end position="260"/>
    </location>
</feature>
<evidence type="ECO:0000313" key="3">
    <source>
        <dbReference type="Proteomes" id="UP000006443"/>
    </source>
</evidence>
<keyword evidence="3" id="KW-1185">Reference proteome</keyword>
<dbReference type="InterPro" id="IPR024370">
    <property type="entry name" value="PBP_domain"/>
</dbReference>
<dbReference type="OrthoDB" id="186379at2"/>
<comment type="caution">
    <text evidence="2">The sequence shown here is derived from an EMBL/GenBank/DDBJ whole genome shotgun (WGS) entry which is preliminary data.</text>
</comment>
<dbReference type="InterPro" id="IPR052738">
    <property type="entry name" value="ABC-Tungstate_binding"/>
</dbReference>
<dbReference type="EMBL" id="ACJM01000014">
    <property type="protein sequence ID" value="EEG76684.1"/>
    <property type="molecule type" value="Genomic_DNA"/>
</dbReference>
<name>C0GJ51_DETAL</name>
<evidence type="ECO:0000313" key="2">
    <source>
        <dbReference type="EMBL" id="EEG76684.1"/>
    </source>
</evidence>
<dbReference type="STRING" id="555088.DealDRAFT_2510"/>
<dbReference type="RefSeq" id="WP_008517970.1">
    <property type="nucleotide sequence ID" value="NZ_ACJM01000014.1"/>
</dbReference>
<dbReference type="Pfam" id="PF12849">
    <property type="entry name" value="PBP_like_2"/>
    <property type="match status" value="1"/>
</dbReference>
<dbReference type="AlphaFoldDB" id="C0GJ51"/>
<dbReference type="PANTHER" id="PTHR37945">
    <property type="entry name" value="EXTRACELLULAR TUNGSTATE BINDING PROTEIN"/>
    <property type="match status" value="1"/>
</dbReference>
<protein>
    <submittedName>
        <fullName evidence="2">Extracellular solute-binding protein, family 1</fullName>
    </submittedName>
</protein>
<dbReference type="SUPFAM" id="SSF53850">
    <property type="entry name" value="Periplasmic binding protein-like II"/>
    <property type="match status" value="1"/>
</dbReference>
<proteinExistence type="predicted"/>
<gene>
    <name evidence="2" type="ORF">DealDRAFT_2510</name>
</gene>
<dbReference type="PROSITE" id="PS51257">
    <property type="entry name" value="PROKAR_LIPOPROTEIN"/>
    <property type="match status" value="1"/>
</dbReference>
<dbReference type="Gene3D" id="3.40.190.10">
    <property type="entry name" value="Periplasmic binding protein-like II"/>
    <property type="match status" value="2"/>
</dbReference>
<sequence length="282" mass="30601">MKKLPVLLLLIMIVVVLGVAGCGDDGSSAAAKSSNSAQGRILLATTTSTYDSGLLDYLLPSFEKLHGVDVQVVSLGTGQALEVGKNGDVDVVLVHAREAELAMVHQGHYVDRHDVMYNDFIIAGPDSDPADLRQLTDIEEVFAAIAGQQVPFISRGDESGTHVKEKALWQKAGISPLGDWYVDTGAGMGDTLRMADEMEGYILTDRATFLSMQDRLELAIVFEGAEELLNQYGVMAVNPDNYSGINYQGAMQLIEYLISEDGQKMISDFKPYGETLFFPNAQ</sequence>
<dbReference type="PANTHER" id="PTHR37945:SF1">
    <property type="entry name" value="EXTRACELLULAR TUNGSTATE BINDING PROTEIN"/>
    <property type="match status" value="1"/>
</dbReference>
<dbReference type="Proteomes" id="UP000006443">
    <property type="component" value="Unassembled WGS sequence"/>
</dbReference>